<comment type="similarity">
    <text evidence="1">To bacterial alkanal monooxygenase alpha and beta chains.</text>
</comment>
<dbReference type="Proteomes" id="UP001589645">
    <property type="component" value="Unassembled WGS sequence"/>
</dbReference>
<dbReference type="Pfam" id="PF00296">
    <property type="entry name" value="Bac_luciferase"/>
    <property type="match status" value="1"/>
</dbReference>
<dbReference type="PANTHER" id="PTHR30137">
    <property type="entry name" value="LUCIFERASE-LIKE MONOOXYGENASE"/>
    <property type="match status" value="1"/>
</dbReference>
<organism evidence="3 4">
    <name type="scientific">Vibrio olivae</name>
    <dbReference type="NCBI Taxonomy" id="1243002"/>
    <lineage>
        <taxon>Bacteria</taxon>
        <taxon>Pseudomonadati</taxon>
        <taxon>Pseudomonadota</taxon>
        <taxon>Gammaproteobacteria</taxon>
        <taxon>Vibrionales</taxon>
        <taxon>Vibrionaceae</taxon>
        <taxon>Vibrio</taxon>
    </lineage>
</organism>
<reference evidence="3 4" key="1">
    <citation type="submission" date="2024-09" db="EMBL/GenBank/DDBJ databases">
        <authorList>
            <person name="Sun Q."/>
            <person name="Mori K."/>
        </authorList>
    </citation>
    <scope>NUCLEOTIDE SEQUENCE [LARGE SCALE GENOMIC DNA]</scope>
    <source>
        <strain evidence="3 4">CECT 8064</strain>
    </source>
</reference>
<evidence type="ECO:0000256" key="1">
    <source>
        <dbReference type="ARBA" id="ARBA00007789"/>
    </source>
</evidence>
<dbReference type="NCBIfam" id="TIGR03558">
    <property type="entry name" value="oxido_grp_1"/>
    <property type="match status" value="1"/>
</dbReference>
<dbReference type="EC" id="1.-.-.-" evidence="3"/>
<comment type="caution">
    <text evidence="3">The sequence shown here is derived from an EMBL/GenBank/DDBJ whole genome shotgun (WGS) entry which is preliminary data.</text>
</comment>
<sequence length="336" mass="36706">MPNNTNVKLSLLDLVTIGEGATVSDAIHSSTQLAIAAEKAGFHRFWVAEHHNLRDIGSAATSVILSHIGAKTQSIRLGSGGVMLPNHAPLLVAEQFGTLESLYPGRIDLGLGRAPGTDSSTMRALRRDTTARGLDFPEMLEELQSYFRVAKPGQHVKAIPGEGLNVPLWLLGSSTFSARLAAQKGLPFAFASHFAPDAMLHAIDIYRTHFKPSPQLEKPYVIICVNAVAAQSQKQAEFLATTELQKFHNLGRGVETLLPKPVENMDEVWSPGAKQQILSQLRESLWGTPDAVCRGIDSLVERTGADEIMINSWIHDPQLRIQSHELIAQAWFSEEA</sequence>
<protein>
    <submittedName>
        <fullName evidence="3">LLM class flavin-dependent oxidoreductase</fullName>
        <ecNumber evidence="3">1.-.-.-</ecNumber>
    </submittedName>
</protein>
<evidence type="ECO:0000259" key="2">
    <source>
        <dbReference type="Pfam" id="PF00296"/>
    </source>
</evidence>
<name>A0ABV5HK88_9VIBR</name>
<proteinExistence type="predicted"/>
<accession>A0ABV5HK88</accession>
<feature type="domain" description="Luciferase-like" evidence="2">
    <location>
        <begin position="19"/>
        <end position="306"/>
    </location>
</feature>
<keyword evidence="3" id="KW-0560">Oxidoreductase</keyword>
<dbReference type="InterPro" id="IPR019949">
    <property type="entry name" value="CmoO-like"/>
</dbReference>
<evidence type="ECO:0000313" key="4">
    <source>
        <dbReference type="Proteomes" id="UP001589645"/>
    </source>
</evidence>
<dbReference type="InterPro" id="IPR036661">
    <property type="entry name" value="Luciferase-like_sf"/>
</dbReference>
<dbReference type="RefSeq" id="WP_390190613.1">
    <property type="nucleotide sequence ID" value="NZ_JBHMEP010000001.1"/>
</dbReference>
<dbReference type="InterPro" id="IPR050766">
    <property type="entry name" value="Bact_Lucif_Oxidored"/>
</dbReference>
<dbReference type="GO" id="GO:0016491">
    <property type="term" value="F:oxidoreductase activity"/>
    <property type="evidence" value="ECO:0007669"/>
    <property type="project" value="UniProtKB-KW"/>
</dbReference>
<dbReference type="InterPro" id="IPR011251">
    <property type="entry name" value="Luciferase-like_dom"/>
</dbReference>
<gene>
    <name evidence="3" type="ORF">ACFFUV_06530</name>
</gene>
<dbReference type="CDD" id="cd00347">
    <property type="entry name" value="Flavin_utilizing_monoxygenases"/>
    <property type="match status" value="1"/>
</dbReference>
<dbReference type="EMBL" id="JBHMEP010000001">
    <property type="protein sequence ID" value="MFB9134630.1"/>
    <property type="molecule type" value="Genomic_DNA"/>
</dbReference>
<keyword evidence="4" id="KW-1185">Reference proteome</keyword>
<dbReference type="SUPFAM" id="SSF51679">
    <property type="entry name" value="Bacterial luciferase-like"/>
    <property type="match status" value="1"/>
</dbReference>
<dbReference type="PANTHER" id="PTHR30137:SF6">
    <property type="entry name" value="LUCIFERASE-LIKE MONOOXYGENASE"/>
    <property type="match status" value="1"/>
</dbReference>
<dbReference type="Gene3D" id="3.20.20.30">
    <property type="entry name" value="Luciferase-like domain"/>
    <property type="match status" value="1"/>
</dbReference>
<evidence type="ECO:0000313" key="3">
    <source>
        <dbReference type="EMBL" id="MFB9134630.1"/>
    </source>
</evidence>